<gene>
    <name evidence="1" type="ORF">JJN12_09875</name>
</gene>
<name>A0ABS1J1R2_9FIRM</name>
<evidence type="ECO:0008006" key="3">
    <source>
        <dbReference type="Google" id="ProtNLM"/>
    </source>
</evidence>
<dbReference type="EMBL" id="JAEPRJ010000001">
    <property type="protein sequence ID" value="MBK5898078.1"/>
    <property type="molecule type" value="Genomic_DNA"/>
</dbReference>
<organism evidence="1 2">
    <name type="scientific">Catonella massiliensis</name>
    <dbReference type="NCBI Taxonomy" id="2799636"/>
    <lineage>
        <taxon>Bacteria</taxon>
        <taxon>Bacillati</taxon>
        <taxon>Bacillota</taxon>
        <taxon>Clostridia</taxon>
        <taxon>Lachnospirales</taxon>
        <taxon>Lachnospiraceae</taxon>
        <taxon>Catonella</taxon>
    </lineage>
</organism>
<proteinExistence type="predicted"/>
<accession>A0ABS1J1R2</accession>
<evidence type="ECO:0000313" key="2">
    <source>
        <dbReference type="Proteomes" id="UP000604730"/>
    </source>
</evidence>
<protein>
    <recommendedName>
        <fullName evidence="3">Transposase</fullName>
    </recommendedName>
</protein>
<keyword evidence="2" id="KW-1185">Reference proteome</keyword>
<evidence type="ECO:0000313" key="1">
    <source>
        <dbReference type="EMBL" id="MBK5898078.1"/>
    </source>
</evidence>
<dbReference type="Proteomes" id="UP000604730">
    <property type="component" value="Unassembled WGS sequence"/>
</dbReference>
<comment type="caution">
    <text evidence="1">The sequence shown here is derived from an EMBL/GenBank/DDBJ whole genome shotgun (WGS) entry which is preliminary data.</text>
</comment>
<sequence length="93" mass="10674">MLDAVLHDDRFKIMKSEIVRIKTEGREVDMCEFLDELEKRGMEKGIEQGIEQGMEKGEEQATFRIAKNFKDSKVDVEIIVKATGLTKEQVEAL</sequence>
<reference evidence="1 2" key="1">
    <citation type="submission" date="2021-01" db="EMBL/GenBank/DDBJ databases">
        <title>Isolation and description of Catonella massiliensis sp. nov., a novel Catonella species, isolated from a stable periodontitis subject.</title>
        <authorList>
            <person name="Antezack A."/>
            <person name="Boxberger M."/>
            <person name="La Scola B."/>
            <person name="Monnet-Corti V."/>
        </authorList>
    </citation>
    <scope>NUCLEOTIDE SEQUENCE [LARGE SCALE GENOMIC DNA]</scope>
    <source>
        <strain evidence="1 2">Marseille-Q4567</strain>
    </source>
</reference>
<dbReference type="RefSeq" id="WP_208429520.1">
    <property type="nucleotide sequence ID" value="NZ_JAEPRJ010000001.1"/>
</dbReference>